<organism evidence="1 2">
    <name type="scientific">Tectimicrobiota bacterium</name>
    <dbReference type="NCBI Taxonomy" id="2528274"/>
    <lineage>
        <taxon>Bacteria</taxon>
        <taxon>Pseudomonadati</taxon>
        <taxon>Nitrospinota/Tectimicrobiota group</taxon>
        <taxon>Candidatus Tectimicrobiota</taxon>
    </lineage>
</organism>
<dbReference type="Gene3D" id="1.25.10.10">
    <property type="entry name" value="Leucine-rich Repeat Variant"/>
    <property type="match status" value="2"/>
</dbReference>
<dbReference type="InterPro" id="IPR011989">
    <property type="entry name" value="ARM-like"/>
</dbReference>
<dbReference type="PANTHER" id="PTHR12697">
    <property type="entry name" value="PBS LYASE HEAT-LIKE PROTEIN"/>
    <property type="match status" value="1"/>
</dbReference>
<proteinExistence type="predicted"/>
<dbReference type="Proteomes" id="UP000772181">
    <property type="component" value="Unassembled WGS sequence"/>
</dbReference>
<dbReference type="AlphaFoldDB" id="A0A933GJQ4"/>
<evidence type="ECO:0000313" key="2">
    <source>
        <dbReference type="Proteomes" id="UP000772181"/>
    </source>
</evidence>
<evidence type="ECO:0000313" key="1">
    <source>
        <dbReference type="EMBL" id="MBI4594822.1"/>
    </source>
</evidence>
<name>A0A933GJQ4_UNCTE</name>
<sequence length="779" mass="87205">MTTQDNTFFEEFIKQFYLALKQVQIYSVHHPNSQQSIKKAFDQLQMAMVEKQEVTISILEGTLLIDDLPLDKTNSIFTKVMQELQEKGLESATIFQRVTSEEFRDFVNLIAASPDNLKKEGGIESALKKMNIQNFKVNVVKYGKLSPEKDRLEDMIISNYFKGKITLSEEEEGKFAAELAENPERISALLSSTLENMDVAADTDKVAGQVQATKDVIDKVTKTVLPGREGDWKKLKRGLAQVILGLNPLLQQRLLQSKEGRGSQQDGLSVLTGELTPDSIAEFIAKEYAQNRKTLDEVKEAINFLIPQARDNKELALTIEKKLIAGGMSQKSAKEVLRYALWKELSLEDKARRVLQSTILGKYEIKRVGEVFQELLLAGQIRDAQAVLNKFFQAVKHPSLEVRTEVADQVPTILRILDETSKEKKIFRQAYQFLLGATEQEKDSGVLMRLAGSLSTVANRLIGKGNYVDGIEIIKGLGNSQRIQYDARFQGEKHNIFQTDIILKLLAALSEKKGEERETIFQAVVQLGDLAIEPLLEALAQEKSMQIRAKLIKTIASLGESAIDYLIPRLNDGRWFVVRNVSTILGDIKSKKTVEPLINAAQHPDPRVRKEALIALSKIPTEKSSQCILNALEDFDNGILALASDLAAKLGIKEALPLLLKIVKKTERFQTIDVETRRKAITAFGRLAPERAFTELAGIFEKKGLFGGDEPTEIKVSSVLALGFSDNKKAMELLERLSKKDPKPEVKEAAKKALAIIKNRITKVSAEKTPVFKDHVFYE</sequence>
<protein>
    <submittedName>
        <fullName evidence="1">HEAT repeat domain-containing protein</fullName>
    </submittedName>
</protein>
<dbReference type="Pfam" id="PF13646">
    <property type="entry name" value="HEAT_2"/>
    <property type="match status" value="1"/>
</dbReference>
<dbReference type="GO" id="GO:0016491">
    <property type="term" value="F:oxidoreductase activity"/>
    <property type="evidence" value="ECO:0007669"/>
    <property type="project" value="TreeGrafter"/>
</dbReference>
<dbReference type="SMART" id="SM00567">
    <property type="entry name" value="EZ_HEAT"/>
    <property type="match status" value="5"/>
</dbReference>
<dbReference type="EMBL" id="JACQWF010000017">
    <property type="protein sequence ID" value="MBI4594822.1"/>
    <property type="molecule type" value="Genomic_DNA"/>
</dbReference>
<gene>
    <name evidence="1" type="ORF">HY730_00405</name>
</gene>
<dbReference type="SUPFAM" id="SSF48371">
    <property type="entry name" value="ARM repeat"/>
    <property type="match status" value="1"/>
</dbReference>
<reference evidence="1" key="1">
    <citation type="submission" date="2020-07" db="EMBL/GenBank/DDBJ databases">
        <title>Huge and variable diversity of episymbiotic CPR bacteria and DPANN archaea in groundwater ecosystems.</title>
        <authorList>
            <person name="He C.Y."/>
            <person name="Keren R."/>
            <person name="Whittaker M."/>
            <person name="Farag I.F."/>
            <person name="Doudna J."/>
            <person name="Cate J.H.D."/>
            <person name="Banfield J.F."/>
        </authorList>
    </citation>
    <scope>NUCLEOTIDE SEQUENCE</scope>
    <source>
        <strain evidence="1">NC_groundwater_1482_Ag_S-0.65um_47_24</strain>
    </source>
</reference>
<dbReference type="PANTHER" id="PTHR12697:SF40">
    <property type="entry name" value="PHYCOCYANOBILIN LYASE SUBUNIT ALPHA"/>
    <property type="match status" value="1"/>
</dbReference>
<dbReference type="InterPro" id="IPR004155">
    <property type="entry name" value="PBS_lyase_HEAT"/>
</dbReference>
<accession>A0A933GJQ4</accession>
<comment type="caution">
    <text evidence="1">The sequence shown here is derived from an EMBL/GenBank/DDBJ whole genome shotgun (WGS) entry which is preliminary data.</text>
</comment>
<dbReference type="InterPro" id="IPR016024">
    <property type="entry name" value="ARM-type_fold"/>
</dbReference>